<reference evidence="1 2" key="1">
    <citation type="submission" date="2017-01" db="EMBL/GenBank/DDBJ databases">
        <title>New insights into the genetic diversity of Chromobacterium isolated from tropical freshwater lake.</title>
        <authorList>
            <person name="Santos A.B."/>
            <person name="Nascimento A.M."/>
            <person name="Da Silva P.C."/>
        </authorList>
    </citation>
    <scope>NUCLEOTIDE SEQUENCE [LARGE SCALE GENOMIC DNA]</scope>
    <source>
        <strain evidence="1 2">56AF</strain>
    </source>
</reference>
<proteinExistence type="predicted"/>
<evidence type="ECO:0000313" key="1">
    <source>
        <dbReference type="EMBL" id="PRP71218.1"/>
    </source>
</evidence>
<organism evidence="1 2">
    <name type="scientific">Chromobacterium amazonense</name>
    <dbReference type="NCBI Taxonomy" id="1382803"/>
    <lineage>
        <taxon>Bacteria</taxon>
        <taxon>Pseudomonadati</taxon>
        <taxon>Pseudomonadota</taxon>
        <taxon>Betaproteobacteria</taxon>
        <taxon>Neisseriales</taxon>
        <taxon>Chromobacteriaceae</taxon>
        <taxon>Chromobacterium</taxon>
    </lineage>
</organism>
<gene>
    <name evidence="1" type="ORF">BUE93_08415</name>
</gene>
<sequence>MWPHVLTLADTAQGALLGVEENASAMYSGGGANASTLHLYRIYPNGKDMALREVLALPTFGNELIRACFSDQDYRERRGACHDESEFSSRISLDNQVMAGFPRLIYQTRATSFPGNISPMSDSRSRPARKTRSLVTVVDAECTFRRTISFNAITGVYAPDKPLPDCGQYVEP</sequence>
<evidence type="ECO:0000313" key="2">
    <source>
        <dbReference type="Proteomes" id="UP000239469"/>
    </source>
</evidence>
<dbReference type="Proteomes" id="UP000239469">
    <property type="component" value="Unassembled WGS sequence"/>
</dbReference>
<name>A0A2S9X659_9NEIS</name>
<protein>
    <submittedName>
        <fullName evidence="1">Uncharacterized protein</fullName>
    </submittedName>
</protein>
<comment type="caution">
    <text evidence="1">The sequence shown here is derived from an EMBL/GenBank/DDBJ whole genome shotgun (WGS) entry which is preliminary data.</text>
</comment>
<accession>A0A2S9X659</accession>
<dbReference type="EMBL" id="MTBD01000017">
    <property type="protein sequence ID" value="PRP71218.1"/>
    <property type="molecule type" value="Genomic_DNA"/>
</dbReference>
<dbReference type="AlphaFoldDB" id="A0A2S9X659"/>